<name>A0AA39VNH9_ACESA</name>
<proteinExistence type="predicted"/>
<gene>
    <name evidence="2" type="ORF">LWI29_014258</name>
</gene>
<feature type="region of interest" description="Disordered" evidence="1">
    <location>
        <begin position="24"/>
        <end position="54"/>
    </location>
</feature>
<keyword evidence="3" id="KW-1185">Reference proteome</keyword>
<comment type="caution">
    <text evidence="2">The sequence shown here is derived from an EMBL/GenBank/DDBJ whole genome shotgun (WGS) entry which is preliminary data.</text>
</comment>
<dbReference type="AlphaFoldDB" id="A0AA39VNH9"/>
<organism evidence="2 3">
    <name type="scientific">Acer saccharum</name>
    <name type="common">Sugar maple</name>
    <dbReference type="NCBI Taxonomy" id="4024"/>
    <lineage>
        <taxon>Eukaryota</taxon>
        <taxon>Viridiplantae</taxon>
        <taxon>Streptophyta</taxon>
        <taxon>Embryophyta</taxon>
        <taxon>Tracheophyta</taxon>
        <taxon>Spermatophyta</taxon>
        <taxon>Magnoliopsida</taxon>
        <taxon>eudicotyledons</taxon>
        <taxon>Gunneridae</taxon>
        <taxon>Pentapetalae</taxon>
        <taxon>rosids</taxon>
        <taxon>malvids</taxon>
        <taxon>Sapindales</taxon>
        <taxon>Sapindaceae</taxon>
        <taxon>Hippocastanoideae</taxon>
        <taxon>Acereae</taxon>
        <taxon>Acer</taxon>
    </lineage>
</organism>
<evidence type="ECO:0000313" key="3">
    <source>
        <dbReference type="Proteomes" id="UP001168877"/>
    </source>
</evidence>
<dbReference type="EMBL" id="JAUESC010000383">
    <property type="protein sequence ID" value="KAK0584503.1"/>
    <property type="molecule type" value="Genomic_DNA"/>
</dbReference>
<accession>A0AA39VNH9</accession>
<feature type="compositionally biased region" description="Polar residues" evidence="1">
    <location>
        <begin position="35"/>
        <end position="47"/>
    </location>
</feature>
<evidence type="ECO:0000256" key="1">
    <source>
        <dbReference type="SAM" id="MobiDB-lite"/>
    </source>
</evidence>
<dbReference type="Proteomes" id="UP001168877">
    <property type="component" value="Unassembled WGS sequence"/>
</dbReference>
<reference evidence="2" key="2">
    <citation type="submission" date="2023-06" db="EMBL/GenBank/DDBJ databases">
        <authorList>
            <person name="Swenson N.G."/>
            <person name="Wegrzyn J.L."/>
            <person name="Mcevoy S.L."/>
        </authorList>
    </citation>
    <scope>NUCLEOTIDE SEQUENCE</scope>
    <source>
        <strain evidence="2">NS2018</strain>
        <tissue evidence="2">Leaf</tissue>
    </source>
</reference>
<protein>
    <submittedName>
        <fullName evidence="2">Uncharacterized protein</fullName>
    </submittedName>
</protein>
<sequence>MLDYFPEADNSVFMEDLKGLPSMSCRTRFGPKSDQGMTTSSAGSMTPRSPILTPRTSQIDLLLAGKGTYSEHEDCTQF</sequence>
<reference evidence="2" key="1">
    <citation type="journal article" date="2022" name="Plant J.">
        <title>Strategies of tolerance reflected in two North American maple genomes.</title>
        <authorList>
            <person name="McEvoy S.L."/>
            <person name="Sezen U.U."/>
            <person name="Trouern-Trend A."/>
            <person name="McMahon S.M."/>
            <person name="Schaberg P.G."/>
            <person name="Yang J."/>
            <person name="Wegrzyn J.L."/>
            <person name="Swenson N.G."/>
        </authorList>
    </citation>
    <scope>NUCLEOTIDE SEQUENCE</scope>
    <source>
        <strain evidence="2">NS2018</strain>
    </source>
</reference>
<evidence type="ECO:0000313" key="2">
    <source>
        <dbReference type="EMBL" id="KAK0584503.1"/>
    </source>
</evidence>